<comment type="catalytic activity">
    <reaction evidence="5">
        <text>a very-long-chain acyl-CoA + malonyl-CoA + H(+) = a very-long-chain 3-oxoacyl-CoA + CO2 + CoA</text>
        <dbReference type="Rhea" id="RHEA:32727"/>
        <dbReference type="ChEBI" id="CHEBI:15378"/>
        <dbReference type="ChEBI" id="CHEBI:16526"/>
        <dbReference type="ChEBI" id="CHEBI:57287"/>
        <dbReference type="ChEBI" id="CHEBI:57384"/>
        <dbReference type="ChEBI" id="CHEBI:90725"/>
        <dbReference type="ChEBI" id="CHEBI:90736"/>
        <dbReference type="EC" id="2.3.1.199"/>
    </reaction>
</comment>
<feature type="transmembrane region" description="Helical" evidence="7">
    <location>
        <begin position="53"/>
        <end position="75"/>
    </location>
</feature>
<reference evidence="10 11" key="1">
    <citation type="journal article" date="2015" name="Proc. Natl. Acad. Sci. U.S.A.">
        <title>The resurrection genome of Boea hygrometrica: A blueprint for survival of dehydration.</title>
        <authorList>
            <person name="Xiao L."/>
            <person name="Yang G."/>
            <person name="Zhang L."/>
            <person name="Yang X."/>
            <person name="Zhao S."/>
            <person name="Ji Z."/>
            <person name="Zhou Q."/>
            <person name="Hu M."/>
            <person name="Wang Y."/>
            <person name="Chen M."/>
            <person name="Xu Y."/>
            <person name="Jin H."/>
            <person name="Xiao X."/>
            <person name="Hu G."/>
            <person name="Bao F."/>
            <person name="Hu Y."/>
            <person name="Wan P."/>
            <person name="Li L."/>
            <person name="Deng X."/>
            <person name="Kuang T."/>
            <person name="Xiang C."/>
            <person name="Zhu J.K."/>
            <person name="Oliver M.J."/>
            <person name="He Y."/>
        </authorList>
    </citation>
    <scope>NUCLEOTIDE SEQUENCE [LARGE SCALE GENOMIC DNA]</scope>
    <source>
        <strain evidence="11">cv. XS01</strain>
    </source>
</reference>
<evidence type="ECO:0000256" key="5">
    <source>
        <dbReference type="ARBA" id="ARBA00047375"/>
    </source>
</evidence>
<dbReference type="EC" id="2.3.1.-" evidence="6"/>
<feature type="domain" description="FAE" evidence="8">
    <location>
        <begin position="114"/>
        <end position="366"/>
    </location>
</feature>
<keyword evidence="7" id="KW-0812">Transmembrane</keyword>
<evidence type="ECO:0000313" key="10">
    <source>
        <dbReference type="EMBL" id="KZV26818.1"/>
    </source>
</evidence>
<dbReference type="EMBL" id="KV011136">
    <property type="protein sequence ID" value="KZV26818.1"/>
    <property type="molecule type" value="Genomic_DNA"/>
</dbReference>
<feature type="domain" description="Beta-ketoacyl-[acyl-carrier-protein] synthase III C-terminal" evidence="9">
    <location>
        <begin position="383"/>
        <end position="462"/>
    </location>
</feature>
<evidence type="ECO:0000256" key="7">
    <source>
        <dbReference type="SAM" id="Phobius"/>
    </source>
</evidence>
<organism evidence="10 11">
    <name type="scientific">Dorcoceras hygrometricum</name>
    <dbReference type="NCBI Taxonomy" id="472368"/>
    <lineage>
        <taxon>Eukaryota</taxon>
        <taxon>Viridiplantae</taxon>
        <taxon>Streptophyta</taxon>
        <taxon>Embryophyta</taxon>
        <taxon>Tracheophyta</taxon>
        <taxon>Spermatophyta</taxon>
        <taxon>Magnoliopsida</taxon>
        <taxon>eudicotyledons</taxon>
        <taxon>Gunneridae</taxon>
        <taxon>Pentapetalae</taxon>
        <taxon>asterids</taxon>
        <taxon>lamiids</taxon>
        <taxon>Lamiales</taxon>
        <taxon>Gesneriaceae</taxon>
        <taxon>Didymocarpoideae</taxon>
        <taxon>Trichosporeae</taxon>
        <taxon>Loxocarpinae</taxon>
        <taxon>Dorcoceras</taxon>
    </lineage>
</organism>
<evidence type="ECO:0000313" key="11">
    <source>
        <dbReference type="Proteomes" id="UP000250235"/>
    </source>
</evidence>
<evidence type="ECO:0000256" key="4">
    <source>
        <dbReference type="ARBA" id="ARBA00023315"/>
    </source>
</evidence>
<dbReference type="InterPro" id="IPR013747">
    <property type="entry name" value="ACP_syn_III_C"/>
</dbReference>
<feature type="transmembrane region" description="Helical" evidence="7">
    <location>
        <begin position="87"/>
        <end position="111"/>
    </location>
</feature>
<keyword evidence="3 6" id="KW-0808">Transferase</keyword>
<dbReference type="Proteomes" id="UP000250235">
    <property type="component" value="Unassembled WGS sequence"/>
</dbReference>
<dbReference type="InterPro" id="IPR012392">
    <property type="entry name" value="3-ktacl-CoA_syn"/>
</dbReference>
<evidence type="ECO:0000256" key="6">
    <source>
        <dbReference type="PIRNR" id="PIRNR036417"/>
    </source>
</evidence>
<dbReference type="SUPFAM" id="SSF53901">
    <property type="entry name" value="Thiolase-like"/>
    <property type="match status" value="2"/>
</dbReference>
<dbReference type="PIRSF" id="PIRSF036417">
    <property type="entry name" value="3-ktacl-CoA_syn"/>
    <property type="match status" value="1"/>
</dbReference>
<keyword evidence="7" id="KW-1133">Transmembrane helix</keyword>
<name>A0A2Z7AZM8_9LAMI</name>
<comment type="similarity">
    <text evidence="2 6">Belongs to the thiolase-like superfamily. Chalcone/stilbene synthases family.</text>
</comment>
<dbReference type="CDD" id="cd00831">
    <property type="entry name" value="CHS_like"/>
    <property type="match status" value="1"/>
</dbReference>
<keyword evidence="4 6" id="KW-0012">Acyltransferase</keyword>
<dbReference type="Pfam" id="PF08392">
    <property type="entry name" value="FAE1_CUT1_RppA"/>
    <property type="match status" value="1"/>
</dbReference>
<sequence>MASGREYLSPEIVNRGVEDSGPYAGSPSFSVRVRSGLPDFLSSVNLKYVKLGYGYLINHTIGFCLVVAPVFVVLMSTLSEKLHWYDFYLKFEVGKALLFLGFLCLVVYVYLDLTPRTTYLVDFACCRPPDELKITKDEYIELAKKSGQFNDAAIQFQQRVLKNSGLGDETYLPRVVFQPDYEKELRGGREEASALMCGAVDELIAATRLRLKDIKILIVNCGVLNTTPSLSSMLINHYKLGRGIQSFNIGGMGCAAGITTVDLANDLLNAYPGSYALVVSTEVIRFTWYGGNELDMVLPNCFLRMGASAVLLSNRRRERWRAKYQLKQLVRTHKGMDDKSFKSIQIKEDSQGKQGLSVSKDIIEIEKITSKPYIPDYKLAFEHVCILPTSKKVLDEIQKNLDLTDEYMEASRKTLERFGNTSSSSIWYELAYLEAKGKVKNGDRIWQLAFGSGFKCNSVVWRAVANTREVKRSNPWNEE</sequence>
<evidence type="ECO:0000256" key="2">
    <source>
        <dbReference type="ARBA" id="ARBA00005531"/>
    </source>
</evidence>
<protein>
    <recommendedName>
        <fullName evidence="6">3-ketoacyl-CoA synthase</fullName>
        <ecNumber evidence="6">2.3.1.-</ecNumber>
    </recommendedName>
</protein>
<dbReference type="Gene3D" id="3.40.47.10">
    <property type="match status" value="2"/>
</dbReference>
<evidence type="ECO:0000259" key="8">
    <source>
        <dbReference type="Pfam" id="PF08392"/>
    </source>
</evidence>
<dbReference type="PANTHER" id="PTHR31561">
    <property type="entry name" value="3-KETOACYL-COA SYNTHASE"/>
    <property type="match status" value="1"/>
</dbReference>
<dbReference type="InterPro" id="IPR016039">
    <property type="entry name" value="Thiolase-like"/>
</dbReference>
<evidence type="ECO:0000256" key="1">
    <source>
        <dbReference type="ARBA" id="ARBA00005194"/>
    </source>
</evidence>
<evidence type="ECO:0000259" key="9">
    <source>
        <dbReference type="Pfam" id="PF08541"/>
    </source>
</evidence>
<evidence type="ECO:0000256" key="3">
    <source>
        <dbReference type="ARBA" id="ARBA00022679"/>
    </source>
</evidence>
<keyword evidence="7" id="KW-0472">Membrane</keyword>
<dbReference type="Pfam" id="PF08541">
    <property type="entry name" value="ACP_syn_III_C"/>
    <property type="match status" value="1"/>
</dbReference>
<dbReference type="GO" id="GO:0009922">
    <property type="term" value="F:fatty acid elongase activity"/>
    <property type="evidence" value="ECO:0007669"/>
    <property type="project" value="UniProtKB-EC"/>
</dbReference>
<dbReference type="InterPro" id="IPR013601">
    <property type="entry name" value="FAE1_typ3_polyketide_synth"/>
</dbReference>
<dbReference type="GO" id="GO:0006633">
    <property type="term" value="P:fatty acid biosynthetic process"/>
    <property type="evidence" value="ECO:0007669"/>
    <property type="project" value="UniProtKB-UniPathway"/>
</dbReference>
<gene>
    <name evidence="10" type="ORF">F511_06665</name>
</gene>
<dbReference type="OrthoDB" id="329835at2759"/>
<dbReference type="GO" id="GO:0016020">
    <property type="term" value="C:membrane"/>
    <property type="evidence" value="ECO:0007669"/>
    <property type="project" value="InterPro"/>
</dbReference>
<dbReference type="UniPathway" id="UPA00094"/>
<proteinExistence type="inferred from homology"/>
<comment type="pathway">
    <text evidence="1 6">Lipid metabolism; fatty acid biosynthesis.</text>
</comment>
<accession>A0A2Z7AZM8</accession>
<keyword evidence="11" id="KW-1185">Reference proteome</keyword>
<dbReference type="AlphaFoldDB" id="A0A2Z7AZM8"/>